<dbReference type="Proteomes" id="UP000095767">
    <property type="component" value="Unassembled WGS sequence"/>
</dbReference>
<protein>
    <recommendedName>
        <fullName evidence="2">DUF4220 domain-containing protein</fullName>
    </recommendedName>
</protein>
<dbReference type="AlphaFoldDB" id="A0A1E5UIJ7"/>
<keyword evidence="4" id="KW-1185">Reference proteome</keyword>
<dbReference type="EMBL" id="LWDX02076176">
    <property type="protein sequence ID" value="OEL12693.1"/>
    <property type="molecule type" value="Genomic_DNA"/>
</dbReference>
<accession>A0A1E5UIJ7</accession>
<feature type="transmembrane region" description="Helical" evidence="1">
    <location>
        <begin position="132"/>
        <end position="154"/>
    </location>
</feature>
<sequence length="559" mass="61714">MAAAEVVAHAWNAWGIQSLVLLSFSLQATLLVLAEFRRRINSGVLRLFVWSAYMLADATAIYVLGHMSVTSRSPEHELMPFWAPFLLLHLGGQDNITAYAIEDNRLWLRHLQTLAVQVAAAGYVVYESSIVIVGIHSSSLLSWATVLMFVVGAAKYGERVWALRCAGSSPMGMNYRTFEAYSATTECQYYLDGLISTGPWDTEAYLLMAHRMLDVPMDLLKGPLGQDTIVYPFAPSLRGEDLYKVVEMQLSLMHDVFYTKAEVMHSNLYVLLMHILVAVATATAFLLFLLLVVTQGGDHHGKDNRLDVAVTYVLLVGAVVLETVSLLRAIFSSWTCPLLKHTHTTKAEAVEALSNYMMFLLAADPYMLSPTASRSTSYIEVCYGLTTRGPRYTSAEELASALRSYGDGLLAAETGSMYTLHRDYGFRLDFTTQLHLRLILQTGCKLGAKLISEEQDAAAASLEVLAQVWVETLCYAAQQCSADSHAKQLSNGGDLITVAALLVKYLTKQNFPTAGTRFDPQRWHRGGPFGSPLPNEEDETIFSLARAEALHLSPNHAPH</sequence>
<feature type="transmembrane region" description="Helical" evidence="1">
    <location>
        <begin position="312"/>
        <end position="331"/>
    </location>
</feature>
<dbReference type="OrthoDB" id="1689146at2759"/>
<gene>
    <name evidence="3" type="ORF">BAE44_0026288</name>
</gene>
<evidence type="ECO:0000313" key="3">
    <source>
        <dbReference type="EMBL" id="OEL12693.1"/>
    </source>
</evidence>
<evidence type="ECO:0000259" key="2">
    <source>
        <dbReference type="Pfam" id="PF13968"/>
    </source>
</evidence>
<dbReference type="STRING" id="888268.A0A1E5UIJ7"/>
<name>A0A1E5UIJ7_9POAL</name>
<reference evidence="3 4" key="1">
    <citation type="submission" date="2016-09" db="EMBL/GenBank/DDBJ databases">
        <title>The draft genome of Dichanthelium oligosanthes: A C3 panicoid grass species.</title>
        <authorList>
            <person name="Studer A.J."/>
            <person name="Schnable J.C."/>
            <person name="Brutnell T.P."/>
        </authorList>
    </citation>
    <scope>NUCLEOTIDE SEQUENCE [LARGE SCALE GENOMIC DNA]</scope>
    <source>
        <strain evidence="4">cv. Kellogg 1175</strain>
        <tissue evidence="3">Leaf</tissue>
    </source>
</reference>
<dbReference type="InterPro" id="IPR025315">
    <property type="entry name" value="DUF4220"/>
</dbReference>
<dbReference type="InterPro" id="IPR007658">
    <property type="entry name" value="DUF594"/>
</dbReference>
<evidence type="ECO:0000313" key="4">
    <source>
        <dbReference type="Proteomes" id="UP000095767"/>
    </source>
</evidence>
<proteinExistence type="predicted"/>
<keyword evidence="1" id="KW-1133">Transmembrane helix</keyword>
<dbReference type="Pfam" id="PF13968">
    <property type="entry name" value="DUF4220"/>
    <property type="match status" value="1"/>
</dbReference>
<comment type="caution">
    <text evidence="3">The sequence shown here is derived from an EMBL/GenBank/DDBJ whole genome shotgun (WGS) entry which is preliminary data.</text>
</comment>
<dbReference type="PANTHER" id="PTHR31325">
    <property type="entry name" value="OS01G0798800 PROTEIN-RELATED"/>
    <property type="match status" value="1"/>
</dbReference>
<keyword evidence="1" id="KW-0472">Membrane</keyword>
<feature type="transmembrane region" description="Helical" evidence="1">
    <location>
        <begin position="14"/>
        <end position="36"/>
    </location>
</feature>
<feature type="domain" description="DUF4220" evidence="2">
    <location>
        <begin position="50"/>
        <end position="348"/>
    </location>
</feature>
<feature type="transmembrane region" description="Helical" evidence="1">
    <location>
        <begin position="48"/>
        <end position="69"/>
    </location>
</feature>
<organism evidence="3 4">
    <name type="scientific">Dichanthelium oligosanthes</name>
    <dbReference type="NCBI Taxonomy" id="888268"/>
    <lineage>
        <taxon>Eukaryota</taxon>
        <taxon>Viridiplantae</taxon>
        <taxon>Streptophyta</taxon>
        <taxon>Embryophyta</taxon>
        <taxon>Tracheophyta</taxon>
        <taxon>Spermatophyta</taxon>
        <taxon>Magnoliopsida</taxon>
        <taxon>Liliopsida</taxon>
        <taxon>Poales</taxon>
        <taxon>Poaceae</taxon>
        <taxon>PACMAD clade</taxon>
        <taxon>Panicoideae</taxon>
        <taxon>Panicodae</taxon>
        <taxon>Paniceae</taxon>
        <taxon>Dichantheliinae</taxon>
        <taxon>Dichanthelium</taxon>
    </lineage>
</organism>
<feature type="transmembrane region" description="Helical" evidence="1">
    <location>
        <begin position="268"/>
        <end position="292"/>
    </location>
</feature>
<dbReference type="Pfam" id="PF04578">
    <property type="entry name" value="DUF594"/>
    <property type="match status" value="1"/>
</dbReference>
<evidence type="ECO:0000256" key="1">
    <source>
        <dbReference type="SAM" id="Phobius"/>
    </source>
</evidence>
<keyword evidence="1" id="KW-0812">Transmembrane</keyword>